<feature type="domain" description="Glycoside hydrolase family 3 N-terminal" evidence="6">
    <location>
        <begin position="164"/>
        <end position="498"/>
    </location>
</feature>
<comment type="caution">
    <text evidence="8">The sequence shown here is derived from an EMBL/GenBank/DDBJ whole genome shotgun (WGS) entry which is preliminary data.</text>
</comment>
<evidence type="ECO:0000259" key="6">
    <source>
        <dbReference type="Pfam" id="PF00933"/>
    </source>
</evidence>
<keyword evidence="9" id="KW-1185">Reference proteome</keyword>
<dbReference type="SUPFAM" id="SSF51445">
    <property type="entry name" value="(Trans)glycosidases"/>
    <property type="match status" value="1"/>
</dbReference>
<accession>A0A3S0TS10</accession>
<dbReference type="InterPro" id="IPR002772">
    <property type="entry name" value="Glyco_hydro_3_C"/>
</dbReference>
<keyword evidence="5" id="KW-0326">Glycosidase</keyword>
<name>A0A3S0TS10_9BACI</name>
<evidence type="ECO:0000313" key="9">
    <source>
        <dbReference type="Proteomes" id="UP000267430"/>
    </source>
</evidence>
<dbReference type="Pfam" id="PF01915">
    <property type="entry name" value="Glyco_hydro_3_C"/>
    <property type="match status" value="1"/>
</dbReference>
<dbReference type="InterPro" id="IPR008964">
    <property type="entry name" value="Invasin/intimin_cell_adhesion"/>
</dbReference>
<dbReference type="PANTHER" id="PTHR30480:SF13">
    <property type="entry name" value="BETA-HEXOSAMINIDASE"/>
    <property type="match status" value="1"/>
</dbReference>
<comment type="catalytic activity">
    <reaction evidence="1">
        <text>Hydrolysis of terminal non-reducing N-acetyl-D-hexosamine residues in N-acetyl-beta-D-hexosaminides.</text>
        <dbReference type="EC" id="3.2.1.52"/>
    </reaction>
</comment>
<evidence type="ECO:0000256" key="4">
    <source>
        <dbReference type="ARBA" id="ARBA00022801"/>
    </source>
</evidence>
<protein>
    <recommendedName>
        <fullName evidence="3">beta-N-acetylhexosaminidase</fullName>
        <ecNumber evidence="3">3.2.1.52</ecNumber>
    </recommendedName>
</protein>
<dbReference type="SUPFAM" id="SSF52279">
    <property type="entry name" value="Beta-D-glucan exohydrolase, C-terminal domain"/>
    <property type="match status" value="1"/>
</dbReference>
<dbReference type="RefSeq" id="WP_126866625.1">
    <property type="nucleotide sequence ID" value="NZ_JAUSTX010000012.1"/>
</dbReference>
<proteinExistence type="inferred from homology"/>
<dbReference type="InterPro" id="IPR017853">
    <property type="entry name" value="GH"/>
</dbReference>
<dbReference type="Pfam" id="PF26182">
    <property type="entry name" value="Ig_NUP210_5th"/>
    <property type="match status" value="1"/>
</dbReference>
<dbReference type="GO" id="GO:0005975">
    <property type="term" value="P:carbohydrate metabolic process"/>
    <property type="evidence" value="ECO:0007669"/>
    <property type="project" value="InterPro"/>
</dbReference>
<keyword evidence="4 8" id="KW-0378">Hydrolase</keyword>
<organism evidence="8 9">
    <name type="scientific">Peribacillus cavernae</name>
    <dbReference type="NCBI Taxonomy" id="1674310"/>
    <lineage>
        <taxon>Bacteria</taxon>
        <taxon>Bacillati</taxon>
        <taxon>Bacillota</taxon>
        <taxon>Bacilli</taxon>
        <taxon>Bacillales</taxon>
        <taxon>Bacillaceae</taxon>
        <taxon>Peribacillus</taxon>
    </lineage>
</organism>
<dbReference type="AlphaFoldDB" id="A0A3S0TS10"/>
<dbReference type="GO" id="GO:0009254">
    <property type="term" value="P:peptidoglycan turnover"/>
    <property type="evidence" value="ECO:0007669"/>
    <property type="project" value="TreeGrafter"/>
</dbReference>
<sequence>MIDLRKTFAIPFLIAGLLFTQLFATAKSEEVKAERNQGNTDVIIYQNLPEIDSEMKDGQTSLKVLRIHEQGHFSEVTEGLTWKSANKNVARVDENGKVTLTGKSGRTFITVRDGAASDRIGIEVKGDSVPKKKGKPGKPASEVSIVKQKGIRYNIIEKAIDGLTVEEKVGQMLMPDFRTYNGKNVTEMLPEIDALVKKYHLGGVILFRENVDTTEQTARLVADYQDSSEKFGILLSIDQEGGIVTRLQSGTDFPGNMALGATRSEEITRKVGNAIGEELNSLGINTNFAPVFDVNNNPDNPVIGVRSFGEDPELVAKFGVAYTQGLQESGVSATAKHFPGHGDTAVDSHLGLPEVPHDKERLKEVELYPFQKAMDAGIDAIMTAHVTFPKIDDTKAISKKDGTEIAVPATLSYKVLTELMREEMGFDGVITTDALNMNAIADHFGAVDAAIRAVKAGSDLVLMPVGLEAVAEGLLKTVKTGEIPEERINASVKRILTLKVKRGIFKSESSIDNEKKMENARQVVGSEQHKQVEREAAERSITLVKNDNALPLNLDDTEKVVVVGNTYLDPLAQSVQSHHSNTTVMKASNVLAGDQLDELKSASAVIIGTYTFNVSGRASDSAQMKMVNQIIEEVEAPVIALGIRNPYDIMAFPKVDAYLAQYSFRTASFEASAKTIFGKNNPTGKLPVTIPGNNGNALYPFGHGLSY</sequence>
<evidence type="ECO:0000256" key="3">
    <source>
        <dbReference type="ARBA" id="ARBA00012663"/>
    </source>
</evidence>
<feature type="domain" description="Glycoside hydrolase family 3 C-terminal" evidence="7">
    <location>
        <begin position="541"/>
        <end position="707"/>
    </location>
</feature>
<dbReference type="InterPro" id="IPR050226">
    <property type="entry name" value="NagZ_Beta-hexosaminidase"/>
</dbReference>
<dbReference type="InterPro" id="IPR036881">
    <property type="entry name" value="Glyco_hydro_3_C_sf"/>
</dbReference>
<evidence type="ECO:0000313" key="8">
    <source>
        <dbReference type="EMBL" id="RUQ26631.1"/>
    </source>
</evidence>
<dbReference type="OrthoDB" id="9805821at2"/>
<dbReference type="Gene3D" id="2.60.40.1080">
    <property type="match status" value="1"/>
</dbReference>
<dbReference type="PRINTS" id="PR00133">
    <property type="entry name" value="GLHYDRLASE3"/>
</dbReference>
<dbReference type="SUPFAM" id="SSF49373">
    <property type="entry name" value="Invasin/intimin cell-adhesion fragments"/>
    <property type="match status" value="1"/>
</dbReference>
<reference evidence="8 9" key="1">
    <citation type="submission" date="2018-12" db="EMBL/GenBank/DDBJ databases">
        <title>Bacillus chawlae sp. nov., Bacillus glennii sp. nov., and Bacillus saganii sp. nov. Isolated from the Vehicle Assembly Building at Kennedy Space Center where the Viking Spacecraft were Assembled.</title>
        <authorList>
            <person name="Seuylemezian A."/>
            <person name="Vaishampayan P."/>
        </authorList>
    </citation>
    <scope>NUCLEOTIDE SEQUENCE [LARGE SCALE GENOMIC DNA]</scope>
    <source>
        <strain evidence="8 9">L5</strain>
    </source>
</reference>
<gene>
    <name evidence="8" type="ORF">ELQ35_18190</name>
</gene>
<evidence type="ECO:0000256" key="2">
    <source>
        <dbReference type="ARBA" id="ARBA00005336"/>
    </source>
</evidence>
<dbReference type="GO" id="GO:0004563">
    <property type="term" value="F:beta-N-acetylhexosaminidase activity"/>
    <property type="evidence" value="ECO:0007669"/>
    <property type="project" value="UniProtKB-EC"/>
</dbReference>
<dbReference type="EC" id="3.2.1.52" evidence="3"/>
<dbReference type="Gene3D" id="3.20.20.300">
    <property type="entry name" value="Glycoside hydrolase, family 3, N-terminal domain"/>
    <property type="match status" value="1"/>
</dbReference>
<dbReference type="EMBL" id="RYZZ01000033">
    <property type="protein sequence ID" value="RUQ26631.1"/>
    <property type="molecule type" value="Genomic_DNA"/>
</dbReference>
<dbReference type="PANTHER" id="PTHR30480">
    <property type="entry name" value="BETA-HEXOSAMINIDASE-RELATED"/>
    <property type="match status" value="1"/>
</dbReference>
<dbReference type="InterPro" id="IPR001764">
    <property type="entry name" value="Glyco_hydro_3_N"/>
</dbReference>
<dbReference type="Gene3D" id="3.40.50.1700">
    <property type="entry name" value="Glycoside hydrolase family 3 C-terminal domain"/>
    <property type="match status" value="1"/>
</dbReference>
<dbReference type="Proteomes" id="UP000267430">
    <property type="component" value="Unassembled WGS sequence"/>
</dbReference>
<dbReference type="FunFam" id="3.20.20.300:FF:000014">
    <property type="entry name" value="Beta-hexosaminidase, lipoprotein"/>
    <property type="match status" value="1"/>
</dbReference>
<dbReference type="Pfam" id="PF00933">
    <property type="entry name" value="Glyco_hydro_3"/>
    <property type="match status" value="1"/>
</dbReference>
<evidence type="ECO:0000256" key="5">
    <source>
        <dbReference type="ARBA" id="ARBA00023295"/>
    </source>
</evidence>
<evidence type="ECO:0000259" key="7">
    <source>
        <dbReference type="Pfam" id="PF01915"/>
    </source>
</evidence>
<comment type="similarity">
    <text evidence="2">Belongs to the glycosyl hydrolase 3 family.</text>
</comment>
<dbReference type="InterPro" id="IPR036962">
    <property type="entry name" value="Glyco_hydro_3_N_sf"/>
</dbReference>
<evidence type="ECO:0000256" key="1">
    <source>
        <dbReference type="ARBA" id="ARBA00001231"/>
    </source>
</evidence>